<dbReference type="InterPro" id="IPR011009">
    <property type="entry name" value="Kinase-like_dom_sf"/>
</dbReference>
<dbReference type="InterPro" id="IPR001245">
    <property type="entry name" value="Ser-Thr/Tyr_kinase_cat_dom"/>
</dbReference>
<dbReference type="Gene3D" id="3.30.200.20">
    <property type="entry name" value="Phosphorylase Kinase, domain 1"/>
    <property type="match status" value="1"/>
</dbReference>
<keyword evidence="1" id="KW-0547">Nucleotide-binding</keyword>
<feature type="domain" description="Protein kinase" evidence="3">
    <location>
        <begin position="63"/>
        <end position="361"/>
    </location>
</feature>
<dbReference type="GO" id="GO:0005886">
    <property type="term" value="C:plasma membrane"/>
    <property type="evidence" value="ECO:0007669"/>
    <property type="project" value="TreeGrafter"/>
</dbReference>
<proteinExistence type="predicted"/>
<dbReference type="SUPFAM" id="SSF56112">
    <property type="entry name" value="Protein kinase-like (PK-like)"/>
    <property type="match status" value="1"/>
</dbReference>
<sequence length="405" mass="45458">MGWIACMFTSACIRSFLDPSINLSSPHGQAAISVHQFTRSESGAMTQLEEFSHPEIITATRNFSEDLIIGRSKKQWLYKASIPKFCHGFVVVKRFLESKRTNLHAMVEEVKIHRSMEDRPSPYILKLLGYCAEDKDPLLIYEYESPGDKTLAQCLQQDTLEWSSRLKIATNIASAIETLHGADDRFANVSVYLRNLQSDDILLDRMKKPKIADFSSGIVMPTSANCKNYSSTIRPGLAIGPTVYIDPYYMKTGQLSEKTDVYSFGVMLMELVTSMIASDTFPSTAFGSHKNLVSLITETVHLGTLFEHDIVDPSFDSSQSCRDSILAVANLATKCCASNPRSRPSISAVRRELEVIMMNYFQLPLTTILNGNKPQHPHKGLNSQQLYDMMTQRYKIMSSISNFSI</sequence>
<dbReference type="GO" id="GO:0005524">
    <property type="term" value="F:ATP binding"/>
    <property type="evidence" value="ECO:0007669"/>
    <property type="project" value="UniProtKB-KW"/>
</dbReference>
<dbReference type="AlphaFoldDB" id="A0A176VN58"/>
<dbReference type="PROSITE" id="PS50011">
    <property type="entry name" value="PROTEIN_KINASE_DOM"/>
    <property type="match status" value="1"/>
</dbReference>
<accession>A0A176VN58</accession>
<dbReference type="Gene3D" id="1.10.510.10">
    <property type="entry name" value="Transferase(Phosphotransferase) domain 1"/>
    <property type="match status" value="1"/>
</dbReference>
<evidence type="ECO:0000313" key="4">
    <source>
        <dbReference type="EMBL" id="OAE22344.1"/>
    </source>
</evidence>
<comment type="caution">
    <text evidence="4">The sequence shown here is derived from an EMBL/GenBank/DDBJ whole genome shotgun (WGS) entry which is preliminary data.</text>
</comment>
<dbReference type="Proteomes" id="UP000077202">
    <property type="component" value="Unassembled WGS sequence"/>
</dbReference>
<protein>
    <recommendedName>
        <fullName evidence="3">Protein kinase domain-containing protein</fullName>
    </recommendedName>
</protein>
<gene>
    <name evidence="4" type="ORF">AXG93_1024s1120</name>
</gene>
<evidence type="ECO:0000256" key="2">
    <source>
        <dbReference type="ARBA" id="ARBA00022840"/>
    </source>
</evidence>
<evidence type="ECO:0000259" key="3">
    <source>
        <dbReference type="PROSITE" id="PS50011"/>
    </source>
</evidence>
<dbReference type="GO" id="GO:0004672">
    <property type="term" value="F:protein kinase activity"/>
    <property type="evidence" value="ECO:0007669"/>
    <property type="project" value="InterPro"/>
</dbReference>
<reference evidence="4" key="1">
    <citation type="submission" date="2016-03" db="EMBL/GenBank/DDBJ databases">
        <title>Mechanisms controlling the formation of the plant cell surface in tip-growing cells are functionally conserved among land plants.</title>
        <authorList>
            <person name="Honkanen S."/>
            <person name="Jones V.A."/>
            <person name="Morieri G."/>
            <person name="Champion C."/>
            <person name="Hetherington A.J."/>
            <person name="Kelly S."/>
            <person name="Saint-Marcoux D."/>
            <person name="Proust H."/>
            <person name="Prescott H."/>
            <person name="Dolan L."/>
        </authorList>
    </citation>
    <scope>NUCLEOTIDE SEQUENCE [LARGE SCALE GENOMIC DNA]</scope>
    <source>
        <tissue evidence="4">Whole gametophyte</tissue>
    </source>
</reference>
<dbReference type="PANTHER" id="PTHR27001">
    <property type="entry name" value="OS01G0253100 PROTEIN"/>
    <property type="match status" value="1"/>
</dbReference>
<dbReference type="InterPro" id="IPR000719">
    <property type="entry name" value="Prot_kinase_dom"/>
</dbReference>
<name>A0A176VN58_MARPO</name>
<dbReference type="PANTHER" id="PTHR27001:SF930">
    <property type="entry name" value="OS02G0821400 PROTEIN"/>
    <property type="match status" value="1"/>
</dbReference>
<evidence type="ECO:0000256" key="1">
    <source>
        <dbReference type="ARBA" id="ARBA00022741"/>
    </source>
</evidence>
<keyword evidence="2" id="KW-0067">ATP-binding</keyword>
<organism evidence="4 5">
    <name type="scientific">Marchantia polymorpha subsp. ruderalis</name>
    <dbReference type="NCBI Taxonomy" id="1480154"/>
    <lineage>
        <taxon>Eukaryota</taxon>
        <taxon>Viridiplantae</taxon>
        <taxon>Streptophyta</taxon>
        <taxon>Embryophyta</taxon>
        <taxon>Marchantiophyta</taxon>
        <taxon>Marchantiopsida</taxon>
        <taxon>Marchantiidae</taxon>
        <taxon>Marchantiales</taxon>
        <taxon>Marchantiaceae</taxon>
        <taxon>Marchantia</taxon>
    </lineage>
</organism>
<evidence type="ECO:0000313" key="5">
    <source>
        <dbReference type="Proteomes" id="UP000077202"/>
    </source>
</evidence>
<keyword evidence="5" id="KW-1185">Reference proteome</keyword>
<dbReference type="EMBL" id="LVLJ01003216">
    <property type="protein sequence ID" value="OAE22344.1"/>
    <property type="molecule type" value="Genomic_DNA"/>
</dbReference>
<dbReference type="Pfam" id="PF07714">
    <property type="entry name" value="PK_Tyr_Ser-Thr"/>
    <property type="match status" value="1"/>
</dbReference>